<dbReference type="Pfam" id="PF02082">
    <property type="entry name" value="Rrf2"/>
    <property type="match status" value="1"/>
</dbReference>
<organism evidence="1 2">
    <name type="scientific">Bariatricus massiliensis</name>
    <dbReference type="NCBI Taxonomy" id="1745713"/>
    <lineage>
        <taxon>Bacteria</taxon>
        <taxon>Bacillati</taxon>
        <taxon>Bacillota</taxon>
        <taxon>Clostridia</taxon>
        <taxon>Lachnospirales</taxon>
        <taxon>Lachnospiraceae</taxon>
        <taxon>Bariatricus</taxon>
    </lineage>
</organism>
<dbReference type="PANTHER" id="PTHR33221:SF15">
    <property type="entry name" value="HTH-TYPE TRANSCRIPTIONAL REGULATOR YWGB-RELATED"/>
    <property type="match status" value="1"/>
</dbReference>
<sequence length="139" mass="15094">MTSEFTIAVHALVYLDHKNTTLSSEALAENVCTNPARIRKVMACMKRAGFVHTKEGMNGGYQMAAPASDITLAKISKVLHADMVKASWRSGDPDMECLVASGMAGIMDGITAELNTVCVDYLSHITIQNIEDLIFTNEN</sequence>
<dbReference type="Gene3D" id="1.10.10.10">
    <property type="entry name" value="Winged helix-like DNA-binding domain superfamily/Winged helix DNA-binding domain"/>
    <property type="match status" value="1"/>
</dbReference>
<reference evidence="1 2" key="1">
    <citation type="submission" date="2021-10" db="EMBL/GenBank/DDBJ databases">
        <title>Collection of gut derived symbiotic bacterial strains cultured from healthy donors.</title>
        <authorList>
            <person name="Lin H."/>
            <person name="Littmann E."/>
            <person name="Kohout C."/>
            <person name="Pamer E.G."/>
        </authorList>
    </citation>
    <scope>NUCLEOTIDE SEQUENCE [LARGE SCALE GENOMIC DNA]</scope>
    <source>
        <strain evidence="1 2">DFI.1.165</strain>
    </source>
</reference>
<dbReference type="PROSITE" id="PS51197">
    <property type="entry name" value="HTH_RRF2_2"/>
    <property type="match status" value="1"/>
</dbReference>
<dbReference type="EMBL" id="JAJCIS010000011">
    <property type="protein sequence ID" value="MCB7388416.1"/>
    <property type="molecule type" value="Genomic_DNA"/>
</dbReference>
<dbReference type="InterPro" id="IPR036390">
    <property type="entry name" value="WH_DNA-bd_sf"/>
</dbReference>
<evidence type="ECO:0000313" key="2">
    <source>
        <dbReference type="Proteomes" id="UP001299546"/>
    </source>
</evidence>
<dbReference type="InterPro" id="IPR036388">
    <property type="entry name" value="WH-like_DNA-bd_sf"/>
</dbReference>
<keyword evidence="2" id="KW-1185">Reference proteome</keyword>
<evidence type="ECO:0000313" key="1">
    <source>
        <dbReference type="EMBL" id="MCB7388416.1"/>
    </source>
</evidence>
<dbReference type="PANTHER" id="PTHR33221">
    <property type="entry name" value="WINGED HELIX-TURN-HELIX TRANSCRIPTIONAL REGULATOR, RRF2 FAMILY"/>
    <property type="match status" value="1"/>
</dbReference>
<dbReference type="RefSeq" id="WP_066731230.1">
    <property type="nucleotide sequence ID" value="NZ_JAJCIQ010000011.1"/>
</dbReference>
<dbReference type="InterPro" id="IPR000944">
    <property type="entry name" value="Tscrpt_reg_Rrf2"/>
</dbReference>
<proteinExistence type="predicted"/>
<gene>
    <name evidence="1" type="ORF">LIZ65_14095</name>
</gene>
<name>A0ABS8DIZ8_9FIRM</name>
<dbReference type="Proteomes" id="UP001299546">
    <property type="component" value="Unassembled WGS sequence"/>
</dbReference>
<dbReference type="SUPFAM" id="SSF46785">
    <property type="entry name" value="Winged helix' DNA-binding domain"/>
    <property type="match status" value="1"/>
</dbReference>
<accession>A0ABS8DIZ8</accession>
<protein>
    <submittedName>
        <fullName evidence="1">Rrf2 family transcriptional regulator</fullName>
    </submittedName>
</protein>
<comment type="caution">
    <text evidence="1">The sequence shown here is derived from an EMBL/GenBank/DDBJ whole genome shotgun (WGS) entry which is preliminary data.</text>
</comment>